<sequence length="956" mass="102556">MSRLDPQPAERIDRSKKISFSFDGKTVEGFEGDTIASALYAKGQRIFSRSFKYHRPRGIVSASGWTANTLVQDGEWPGIRATTERATDGMKIVHQNAWPSLNFDVMRASDLFGGPFMPAGFYYKTFIWPRSAWPLFEKVLRNAAGLGVMKKTQAHREWRTDYRRRHCDVLVIGGGVAGLSAAIAAAKEGADVVLVDEDVEPGGQLLWQGGHDRARALTAEAKAAGVEILSNAPALGYFDGMVPVWQGNTLHQIRGQRHVAATGSIEQPMVFPSNDLPGVMLSTGAVKLAALYALKPGENAVIATTGERGLEAALALHKAGVKVQAVADLLPDRSNELTAEIEAAGIHLMRGMTVVEARGSKHVTGCTLAEVDDDGVAKPGTEERYDCDLLVVSGGTVPASSLMLQAGAKAKFNSATNCFLPEEPPPGIHPAGAVAGKEDLDAAALSGTLAGARAAQECEFGDGSAAGAASAALDALPDPAPAAPTPAYQRTASPKGKAFLDFDEDVTTKDMKYAIEEGYDSIELSKRYTTVTMGPSQGRVSQLPSIRSVAKQTGLSIEEVGITTARPPWSTVPLGAWAGRPFTPAKRSAIHARQRELNAHVKWAGDWRRAYDYGDVKSEAAAVHNAVGMIDVSTLGKMIVSGPDAGVFLDRMYTNRLSDLKVGRIRYGVLGNDAGRITDDGTVCRVSEDSFLVTTTSSGADAVERWFTWWLAAWEMEVHVTDVTQGLCAVNVAGPKARDLLGKLTDADLGNDDFAYLDGQQITIAGVPCLAMRIGFVGELGYEIHYPAACGQYLWDQLLEAGAEYGIKPFGLEPQRILRLEKAHIIVGQDTDSESNPYESQMGWIVKLDKEEDFMGKWALERANEAGMTNTLVGFELEGDDVPIEGSAVVVDGLPAGRVTSARYSEQLGKSIGLAWVPASHGADGAPLHIKYDNKNQTATIVHGAFYDPDQERLRS</sequence>
<gene>
    <name evidence="7" type="ORF">UFOPK3547_00683</name>
</gene>
<dbReference type="Gene3D" id="3.50.50.60">
    <property type="entry name" value="FAD/NAD(P)-binding domain"/>
    <property type="match status" value="3"/>
</dbReference>
<dbReference type="InterPro" id="IPR027266">
    <property type="entry name" value="TrmE/GcvT-like"/>
</dbReference>
<evidence type="ECO:0000256" key="1">
    <source>
        <dbReference type="ARBA" id="ARBA00008609"/>
    </source>
</evidence>
<evidence type="ECO:0000313" key="7">
    <source>
        <dbReference type="EMBL" id="CAB4342264.1"/>
    </source>
</evidence>
<dbReference type="InterPro" id="IPR023753">
    <property type="entry name" value="FAD/NAD-binding_dom"/>
</dbReference>
<dbReference type="Gene3D" id="1.10.10.1100">
    <property type="entry name" value="BFD-like [2Fe-2S]-binding domain"/>
    <property type="match status" value="1"/>
</dbReference>
<comment type="similarity">
    <text evidence="1">Belongs to the GcvT family.</text>
</comment>
<dbReference type="PANTHER" id="PTHR43757:SF2">
    <property type="entry name" value="AMINOMETHYLTRANSFERASE, MITOCHONDRIAL"/>
    <property type="match status" value="1"/>
</dbReference>
<dbReference type="EMBL" id="CAESAN010000045">
    <property type="protein sequence ID" value="CAB4342264.1"/>
    <property type="molecule type" value="Genomic_DNA"/>
</dbReference>
<dbReference type="InterPro" id="IPR041854">
    <property type="entry name" value="BFD-like_2Fe2S-bd_dom_sf"/>
</dbReference>
<dbReference type="InterPro" id="IPR013977">
    <property type="entry name" value="GcvT_C"/>
</dbReference>
<feature type="domain" description="SoxA A3" evidence="6">
    <location>
        <begin position="495"/>
        <end position="580"/>
    </location>
</feature>
<evidence type="ECO:0000259" key="4">
    <source>
        <dbReference type="Pfam" id="PF07992"/>
    </source>
</evidence>
<dbReference type="Gene3D" id="3.30.1360.120">
    <property type="entry name" value="Probable tRNA modification gtpase trme, domain 1"/>
    <property type="match status" value="1"/>
</dbReference>
<dbReference type="Pfam" id="PF07992">
    <property type="entry name" value="Pyr_redox_2"/>
    <property type="match status" value="1"/>
</dbReference>
<dbReference type="Pfam" id="PF13510">
    <property type="entry name" value="Fer2_4"/>
    <property type="match status" value="1"/>
</dbReference>
<dbReference type="AlphaFoldDB" id="A0A6J5ZI51"/>
<feature type="domain" description="GCVT N-terminal" evidence="3">
    <location>
        <begin position="590"/>
        <end position="850"/>
    </location>
</feature>
<dbReference type="SUPFAM" id="SSF51905">
    <property type="entry name" value="FAD/NAD(P)-binding domain"/>
    <property type="match status" value="1"/>
</dbReference>
<dbReference type="PRINTS" id="PR00411">
    <property type="entry name" value="PNDRDTASEI"/>
</dbReference>
<dbReference type="InterPro" id="IPR029043">
    <property type="entry name" value="GcvT/YgfZ_C"/>
</dbReference>
<dbReference type="PRINTS" id="PR00368">
    <property type="entry name" value="FADPNR"/>
</dbReference>
<accession>A0A6J5ZI51</accession>
<reference evidence="7" key="1">
    <citation type="submission" date="2020-05" db="EMBL/GenBank/DDBJ databases">
        <authorList>
            <person name="Chiriac C."/>
            <person name="Salcher M."/>
            <person name="Ghai R."/>
            <person name="Kavagutti S V."/>
        </authorList>
    </citation>
    <scope>NUCLEOTIDE SEQUENCE</scope>
</reference>
<dbReference type="InterPro" id="IPR042204">
    <property type="entry name" value="2Fe-2S-bd_N"/>
</dbReference>
<dbReference type="Pfam" id="PF01571">
    <property type="entry name" value="GCV_T"/>
    <property type="match status" value="1"/>
</dbReference>
<feature type="domain" description="FAD/NAD(P)-binding" evidence="4">
    <location>
        <begin position="168"/>
        <end position="410"/>
    </location>
</feature>
<dbReference type="SUPFAM" id="SSF101790">
    <property type="entry name" value="Aminomethyltransferase beta-barrel domain"/>
    <property type="match status" value="1"/>
</dbReference>
<dbReference type="Gene3D" id="3.10.20.440">
    <property type="entry name" value="2Fe-2S iron-sulphur cluster binding domain, sarcosine oxidase, alpha subunit, N-terminal domain"/>
    <property type="match status" value="1"/>
</dbReference>
<dbReference type="Pfam" id="PF08669">
    <property type="entry name" value="GCV_T_C"/>
    <property type="match status" value="1"/>
</dbReference>
<keyword evidence="2" id="KW-0560">Oxidoreductase</keyword>
<protein>
    <submittedName>
        <fullName evidence="7">Unannotated protein</fullName>
    </submittedName>
</protein>
<dbReference type="Pfam" id="PF17806">
    <property type="entry name" value="SO_alpha_A3"/>
    <property type="match status" value="1"/>
</dbReference>
<dbReference type="GO" id="GO:0016491">
    <property type="term" value="F:oxidoreductase activity"/>
    <property type="evidence" value="ECO:0007669"/>
    <property type="project" value="UniProtKB-KW"/>
</dbReference>
<feature type="domain" description="Aminomethyltransferase C-terminal" evidence="5">
    <location>
        <begin position="871"/>
        <end position="948"/>
    </location>
</feature>
<evidence type="ECO:0000256" key="2">
    <source>
        <dbReference type="ARBA" id="ARBA00023002"/>
    </source>
</evidence>
<dbReference type="InterPro" id="IPR028896">
    <property type="entry name" value="GcvT/YgfZ/DmdA"/>
</dbReference>
<proteinExistence type="inferred from homology"/>
<dbReference type="InterPro" id="IPR036188">
    <property type="entry name" value="FAD/NAD-bd_sf"/>
</dbReference>
<dbReference type="InterPro" id="IPR006222">
    <property type="entry name" value="GCVT_N"/>
</dbReference>
<evidence type="ECO:0000259" key="5">
    <source>
        <dbReference type="Pfam" id="PF08669"/>
    </source>
</evidence>
<organism evidence="7">
    <name type="scientific">freshwater metagenome</name>
    <dbReference type="NCBI Taxonomy" id="449393"/>
    <lineage>
        <taxon>unclassified sequences</taxon>
        <taxon>metagenomes</taxon>
        <taxon>ecological metagenomes</taxon>
    </lineage>
</organism>
<name>A0A6J5ZI51_9ZZZZ</name>
<dbReference type="SUPFAM" id="SSF103025">
    <property type="entry name" value="Folate-binding domain"/>
    <property type="match status" value="1"/>
</dbReference>
<evidence type="ECO:0000259" key="3">
    <source>
        <dbReference type="Pfam" id="PF01571"/>
    </source>
</evidence>
<dbReference type="InterPro" id="IPR041117">
    <property type="entry name" value="SoxA_A3"/>
</dbReference>
<dbReference type="PANTHER" id="PTHR43757">
    <property type="entry name" value="AMINOMETHYLTRANSFERASE"/>
    <property type="match status" value="1"/>
</dbReference>
<evidence type="ECO:0000259" key="6">
    <source>
        <dbReference type="Pfam" id="PF17806"/>
    </source>
</evidence>